<proteinExistence type="predicted"/>
<dbReference type="OrthoDB" id="603275at2"/>
<sequence>MRIIFVLLFFQIFSYSQQLGGIVKDSSNIPVSFANIQILDKSTFKSAFFSKTDEDGNFLIDCKNVKFPAILKITHLSYEKKELEINDCNYIKVILKEKITDLKEVVIEQNTFDIVEKNDTLKYDLKKILNGSELKLKDVIEKLPGLSIDENGKIRYNGKKIDYLLLDGDDFYNDQHQLATENLTPEMIEKIELLKNYQDFSSIKGFESSGVTALNIGLNEKFKNIFKGTIEVEGGYKEKYRLNANTFNFGKKIKYNLIVNTNNVNNNIFTINDFLDIKKSLESKVFSDKNNSSEIIKDEDLPQFLFSKDLIKNKTVNNYTLNISNKKKTKQLDFFSVLNNINQFEFKNTKQLFFDNSSPILKEQDVEGNSIYSANILKFENKINEKKILSFNCYLILNKDIQNLKISNLISETEENTNFNNDFTNNYLKLGFNSKFKNKLSERILFEATLINDYVFSNNELYVMSSDPLVQFDINSNILTQINKFNSFTFGIKGNTIIKLNKKNSLKVGLKSIVYNEKLQNKTTPLISQKFKSNFQTTENSAFLRYNKKVNTFLKYSLGFDFISNKIDSLNNELFFILPSIDLNVMFKKNLTFSISYNSSKTNYSIYHLTKSRIIQDYRTLLLPSALTIEKNISNSFQFNTTYTKPSSNLFSVLNISYNNTPQSINKAFQNSSTLTQEKYNFSNLDNSIYILLFGEKKFRKFPLGINVELLNANFKKATFINDIRSINKSSQNLVNFEAKTYFKDNNFNISTGIEYLTNKNINITNNITNKYEQYSPYIKLLGQIFNDNLYWQTKLTLHKFEMTNTSTNNIYDFGFLLKYNVKEKDYSIFISGNNIFNISDNNTKNSINYNQLFSEETVVSSFSGFMNIGISLSF</sequence>
<dbReference type="SUPFAM" id="SSF56935">
    <property type="entry name" value="Porins"/>
    <property type="match status" value="1"/>
</dbReference>
<dbReference type="EMBL" id="FQZH01000001">
    <property type="protein sequence ID" value="SHI76091.1"/>
    <property type="molecule type" value="Genomic_DNA"/>
</dbReference>
<protein>
    <recommendedName>
        <fullName evidence="3">Outer membrane receptor proteins, mostly Fe transport</fullName>
    </recommendedName>
</protein>
<dbReference type="InterPro" id="IPR008969">
    <property type="entry name" value="CarboxyPept-like_regulatory"/>
</dbReference>
<dbReference type="RefSeq" id="WP_072781811.1">
    <property type="nucleotide sequence ID" value="NZ_FQZH01000001.1"/>
</dbReference>
<keyword evidence="2" id="KW-1185">Reference proteome</keyword>
<accession>A0A1M6DSB2</accession>
<dbReference type="Proteomes" id="UP000184232">
    <property type="component" value="Unassembled WGS sequence"/>
</dbReference>
<evidence type="ECO:0000313" key="2">
    <source>
        <dbReference type="Proteomes" id="UP000184232"/>
    </source>
</evidence>
<evidence type="ECO:0008006" key="3">
    <source>
        <dbReference type="Google" id="ProtNLM"/>
    </source>
</evidence>
<gene>
    <name evidence="1" type="ORF">SAMN05444337_0728</name>
</gene>
<name>A0A1M6DSB2_9FLAO</name>
<dbReference type="SUPFAM" id="SSF49464">
    <property type="entry name" value="Carboxypeptidase regulatory domain-like"/>
    <property type="match status" value="1"/>
</dbReference>
<dbReference type="STRING" id="683124.SAMN05444337_0728"/>
<organism evidence="1 2">
    <name type="scientific">Flavobacterium haoranii</name>
    <dbReference type="NCBI Taxonomy" id="683124"/>
    <lineage>
        <taxon>Bacteria</taxon>
        <taxon>Pseudomonadati</taxon>
        <taxon>Bacteroidota</taxon>
        <taxon>Flavobacteriia</taxon>
        <taxon>Flavobacteriales</taxon>
        <taxon>Flavobacteriaceae</taxon>
        <taxon>Flavobacterium</taxon>
    </lineage>
</organism>
<dbReference type="AlphaFoldDB" id="A0A1M6DSB2"/>
<reference evidence="1 2" key="1">
    <citation type="submission" date="2016-11" db="EMBL/GenBank/DDBJ databases">
        <authorList>
            <person name="Jaros S."/>
            <person name="Januszkiewicz K."/>
            <person name="Wedrychowicz H."/>
        </authorList>
    </citation>
    <scope>NUCLEOTIDE SEQUENCE [LARGE SCALE GENOMIC DNA]</scope>
    <source>
        <strain evidence="1 2">DSM 22807</strain>
    </source>
</reference>
<evidence type="ECO:0000313" key="1">
    <source>
        <dbReference type="EMBL" id="SHI76091.1"/>
    </source>
</evidence>